<gene>
    <name evidence="1" type="primary">rps8</name>
</gene>
<accession>A0A0H5BKW1</accession>
<dbReference type="AlphaFoldDB" id="A0A0H5BKW1"/>
<protein>
    <submittedName>
        <fullName evidence="1">Ribosomal protein S8</fullName>
    </submittedName>
</protein>
<keyword evidence="1" id="KW-0689">Ribosomal protein</keyword>
<dbReference type="GO" id="GO:0005840">
    <property type="term" value="C:ribosome"/>
    <property type="evidence" value="ECO:0007669"/>
    <property type="project" value="UniProtKB-KW"/>
</dbReference>
<reference evidence="1" key="1">
    <citation type="journal article" date="2015" name="Genome Biol. Evol.">
        <title>Nucleomorph Genome Sequences of Two Chlorarachniophytes, Amorphochlora amoebiformis and Lotharella vacuolata.</title>
        <authorList>
            <person name="Suzuki S."/>
            <person name="Shirato S."/>
            <person name="Hirakawa Y."/>
            <person name="Ishida K."/>
        </authorList>
    </citation>
    <scope>NUCLEOTIDE SEQUENCE</scope>
    <source>
        <strain evidence="1">CCMP240</strain>
    </source>
</reference>
<keyword evidence="1" id="KW-0687">Ribonucleoprotein</keyword>
<geneLocation type="nucleomorph" evidence="1"/>
<proteinExistence type="predicted"/>
<organism evidence="1">
    <name type="scientific">Lotharella vacuolata</name>
    <dbReference type="NCBI Taxonomy" id="74820"/>
    <lineage>
        <taxon>Eukaryota</taxon>
        <taxon>Sar</taxon>
        <taxon>Rhizaria</taxon>
        <taxon>Cercozoa</taxon>
        <taxon>Chlorarachniophyceae</taxon>
        <taxon>Lotharella</taxon>
    </lineage>
</organism>
<sequence>MMLNYEMYFISILMKLKPQNKKNIKIISNFHNYFVNKKCSLSSGIYTRHNKIKANISSLNTKKTYFMEIFKILVNGKFKNKFKIWDIMKNTILIVKIPQIYFEKGYKYVFAIVTNNPNKSGLINAIFLDDIVSLYLFF</sequence>
<keyword evidence="1" id="KW-0542">Nucleomorph</keyword>
<evidence type="ECO:0000313" key="1">
    <source>
        <dbReference type="EMBL" id="BAS01427.1"/>
    </source>
</evidence>
<name>A0A0H5BKW1_9EUKA</name>
<dbReference type="Gene3D" id="2.40.10.310">
    <property type="match status" value="1"/>
</dbReference>
<dbReference type="EMBL" id="AB996599">
    <property type="protein sequence ID" value="BAS01427.1"/>
    <property type="molecule type" value="Genomic_DNA"/>
</dbReference>